<accession>A0ABV9GTH6</accession>
<dbReference type="InterPro" id="IPR020103">
    <property type="entry name" value="PsdUridine_synth_cat_dom_sf"/>
</dbReference>
<evidence type="ECO:0000259" key="1">
    <source>
        <dbReference type="Pfam" id="PF00849"/>
    </source>
</evidence>
<comment type="caution">
    <text evidence="2">The sequence shown here is derived from an EMBL/GenBank/DDBJ whole genome shotgun (WGS) entry which is preliminary data.</text>
</comment>
<evidence type="ECO:0000313" key="2">
    <source>
        <dbReference type="EMBL" id="MFC4621307.1"/>
    </source>
</evidence>
<dbReference type="EC" id="5.4.99.-" evidence="2"/>
<reference evidence="3" key="1">
    <citation type="journal article" date="2019" name="Int. J. Syst. Evol. Microbiol.">
        <title>The Global Catalogue of Microorganisms (GCM) 10K type strain sequencing project: providing services to taxonomists for standard genome sequencing and annotation.</title>
        <authorList>
            <consortium name="The Broad Institute Genomics Platform"/>
            <consortium name="The Broad Institute Genome Sequencing Center for Infectious Disease"/>
            <person name="Wu L."/>
            <person name="Ma J."/>
        </authorList>
    </citation>
    <scope>NUCLEOTIDE SEQUENCE [LARGE SCALE GENOMIC DNA]</scope>
    <source>
        <strain evidence="3">JCM 11650</strain>
    </source>
</reference>
<dbReference type="PANTHER" id="PTHR21600">
    <property type="entry name" value="MITOCHONDRIAL RNA PSEUDOURIDINE SYNTHASE"/>
    <property type="match status" value="1"/>
</dbReference>
<protein>
    <submittedName>
        <fullName evidence="2">RluA family pseudouridine synthase</fullName>
        <ecNumber evidence="2">5.4.99.-</ecNumber>
    </submittedName>
</protein>
<proteinExistence type="predicted"/>
<evidence type="ECO:0000313" key="3">
    <source>
        <dbReference type="Proteomes" id="UP001595967"/>
    </source>
</evidence>
<dbReference type="PROSITE" id="PS01129">
    <property type="entry name" value="PSI_RLU"/>
    <property type="match status" value="1"/>
</dbReference>
<dbReference type="PANTHER" id="PTHR21600:SF89">
    <property type="entry name" value="RIBOSOMAL LARGE SUBUNIT PSEUDOURIDINE SYNTHASE A"/>
    <property type="match status" value="1"/>
</dbReference>
<dbReference type="SUPFAM" id="SSF55120">
    <property type="entry name" value="Pseudouridine synthase"/>
    <property type="match status" value="1"/>
</dbReference>
<gene>
    <name evidence="2" type="ORF">ACFO3A_03675</name>
</gene>
<dbReference type="InterPro" id="IPR050188">
    <property type="entry name" value="RluA_PseudoU_synthase"/>
</dbReference>
<dbReference type="Gene3D" id="3.30.2350.10">
    <property type="entry name" value="Pseudouridine synthase"/>
    <property type="match status" value="1"/>
</dbReference>
<name>A0ABV9GTH6_9BURK</name>
<dbReference type="Pfam" id="PF00849">
    <property type="entry name" value="PseudoU_synth_2"/>
    <property type="match status" value="1"/>
</dbReference>
<dbReference type="GO" id="GO:0016853">
    <property type="term" value="F:isomerase activity"/>
    <property type="evidence" value="ECO:0007669"/>
    <property type="project" value="UniProtKB-KW"/>
</dbReference>
<dbReference type="RefSeq" id="WP_377724069.1">
    <property type="nucleotide sequence ID" value="NZ_JBHSEW010000002.1"/>
</dbReference>
<dbReference type="EMBL" id="JBHSEW010000002">
    <property type="protein sequence ID" value="MFC4621307.1"/>
    <property type="molecule type" value="Genomic_DNA"/>
</dbReference>
<sequence length="214" mass="23281">MTPRPLCLYEDADLLVLVKPAGLLSVPGRGDDKQDCLSARAQAFWPDALVVHRLDMATSGLIVLARHKTAQAQLSQAFAERRVHKRYVAIAAGPALPAGWQQVDAPLRCDWERRPRQMVDAIAGKPSSTRYCTAPGQDGVPPGCTRLWLEPITGRSHQLRVHMAHLGRPLAGDGLYAPGAVQTLAPRLLLHAQSLGFAHPSHGQALFFHCPADF</sequence>
<dbReference type="InterPro" id="IPR006224">
    <property type="entry name" value="PsdUridine_synth_RluA-like_CS"/>
</dbReference>
<dbReference type="InterPro" id="IPR006145">
    <property type="entry name" value="PsdUridine_synth_RsuA/RluA"/>
</dbReference>
<dbReference type="CDD" id="cd02869">
    <property type="entry name" value="PseudoU_synth_RluA_like"/>
    <property type="match status" value="1"/>
</dbReference>
<keyword evidence="2" id="KW-0413">Isomerase</keyword>
<keyword evidence="3" id="KW-1185">Reference proteome</keyword>
<feature type="domain" description="Pseudouridine synthase RsuA/RluA-like" evidence="1">
    <location>
        <begin position="13"/>
        <end position="165"/>
    </location>
</feature>
<dbReference type="Proteomes" id="UP001595967">
    <property type="component" value="Unassembled WGS sequence"/>
</dbReference>
<organism evidence="2 3">
    <name type="scientific">Comamonas nitrativorans</name>
    <dbReference type="NCBI Taxonomy" id="108437"/>
    <lineage>
        <taxon>Bacteria</taxon>
        <taxon>Pseudomonadati</taxon>
        <taxon>Pseudomonadota</taxon>
        <taxon>Betaproteobacteria</taxon>
        <taxon>Burkholderiales</taxon>
        <taxon>Comamonadaceae</taxon>
        <taxon>Comamonas</taxon>
    </lineage>
</organism>